<accession>A0A3B0MFN1</accession>
<gene>
    <name evidence="3" type="ORF">ARTV_0574</name>
</gene>
<dbReference type="Pfam" id="PF16693">
    <property type="entry name" value="Yop-YscD_ppl_1st"/>
    <property type="match status" value="1"/>
</dbReference>
<keyword evidence="1" id="KW-0472">Membrane</keyword>
<keyword evidence="1" id="KW-1133">Transmembrane helix</keyword>
<keyword evidence="1" id="KW-0812">Transmembrane</keyword>
<dbReference type="InterPro" id="IPR032034">
    <property type="entry name" value="YscD_ppl_1st"/>
</dbReference>
<evidence type="ECO:0000313" key="3">
    <source>
        <dbReference type="EMBL" id="SSW94919.1"/>
    </source>
</evidence>
<feature type="domain" description="YscD-like Bon-like" evidence="2">
    <location>
        <begin position="205"/>
        <end position="263"/>
    </location>
</feature>
<dbReference type="AlphaFoldDB" id="A0A3B0MFN1"/>
<dbReference type="EMBL" id="UFQR01000002">
    <property type="protein sequence ID" value="SSW94919.1"/>
    <property type="molecule type" value="Genomic_DNA"/>
</dbReference>
<organism evidence="3">
    <name type="scientific">Arsenophonus endosymbiont of Trialeurodes vaporariorum</name>
    <dbReference type="NCBI Taxonomy" id="235567"/>
    <lineage>
        <taxon>Bacteria</taxon>
        <taxon>Pseudomonadati</taxon>
        <taxon>Pseudomonadota</taxon>
        <taxon>Gammaproteobacteria</taxon>
        <taxon>Enterobacterales</taxon>
        <taxon>Morganellaceae</taxon>
        <taxon>Arsenophonus</taxon>
    </lineage>
</organism>
<feature type="transmembrane region" description="Helical" evidence="1">
    <location>
        <begin position="114"/>
        <end position="134"/>
    </location>
</feature>
<dbReference type="NCBIfam" id="TIGR02500">
    <property type="entry name" value="type_III_yscD"/>
    <property type="match status" value="1"/>
</dbReference>
<reference evidence="3" key="1">
    <citation type="submission" date="2018-04" db="EMBL/GenBank/DDBJ databases">
        <authorList>
            <person name="Go L.Y."/>
            <person name="Mitchell J.A."/>
        </authorList>
    </citation>
    <scope>NUCLEOTIDE SEQUENCE</scope>
    <source>
        <strain evidence="3">ARTV</strain>
    </source>
</reference>
<dbReference type="InterPro" id="IPR012843">
    <property type="entry name" value="YscD"/>
</dbReference>
<sequence>MASDYKLLWLNGPMQGRELFLPEGDLTMGIDGDIIAPLSGHSSLSLTVQPQGITLNQPMTILVEGGMHTGPMTFPLNQAIVLAGIGFMVGRADESLQWRPLPEAKLAGETKWSLLLWGGFSLFILLASLFILLLPPSSATLFDPQIWLKQQLLAPELVEIQSQWDSNGGLTLSGYCKNFIALARLESELKFHGIRFRDKTVCIDQLVANVQSVLVANGYLHAKVTTGKEADDILISGAIQSGKQWDNVTQQLGQLNGLRHWQVYNAIGGFSQQLIDTLRSKGLLSGLMVESRQDSIIITGLNDPNKEQKIYQLAASLSAATGQRMDVRIENIPVRENLSDYLPGQVVSYGGNSKAPFVELSNGIRLKYNSQLDNGYVVSDIDFTGLDLNRDGNSVHIPFSF</sequence>
<protein>
    <recommendedName>
        <fullName evidence="2">YscD-like Bon-like domain-containing protein</fullName>
    </recommendedName>
</protein>
<name>A0A3B0MFN1_9GAMM</name>
<evidence type="ECO:0000256" key="1">
    <source>
        <dbReference type="SAM" id="Phobius"/>
    </source>
</evidence>
<evidence type="ECO:0000259" key="2">
    <source>
        <dbReference type="Pfam" id="PF16693"/>
    </source>
</evidence>
<proteinExistence type="predicted"/>